<evidence type="ECO:0000313" key="1">
    <source>
        <dbReference type="EMBL" id="HJF14883.1"/>
    </source>
</evidence>
<name>A0A921FML3_9MICC</name>
<dbReference type="Proteomes" id="UP000703315">
    <property type="component" value="Unassembled WGS sequence"/>
</dbReference>
<reference evidence="1" key="2">
    <citation type="submission" date="2021-09" db="EMBL/GenBank/DDBJ databases">
        <authorList>
            <person name="Gilroy R."/>
        </authorList>
    </citation>
    <scope>NUCLEOTIDE SEQUENCE</scope>
    <source>
        <strain evidence="1">ChiHjej13B12-14962</strain>
    </source>
</reference>
<evidence type="ECO:0000313" key="2">
    <source>
        <dbReference type="Proteomes" id="UP000703315"/>
    </source>
</evidence>
<proteinExistence type="predicted"/>
<protein>
    <submittedName>
        <fullName evidence="1">Uncharacterized protein</fullName>
    </submittedName>
</protein>
<reference evidence="1" key="1">
    <citation type="journal article" date="2021" name="PeerJ">
        <title>Extensive microbial diversity within the chicken gut microbiome revealed by metagenomics and culture.</title>
        <authorList>
            <person name="Gilroy R."/>
            <person name="Ravi A."/>
            <person name="Getino M."/>
            <person name="Pursley I."/>
            <person name="Horton D.L."/>
            <person name="Alikhan N.F."/>
            <person name="Baker D."/>
            <person name="Gharbi K."/>
            <person name="Hall N."/>
            <person name="Watson M."/>
            <person name="Adriaenssens E.M."/>
            <person name="Foster-Nyarko E."/>
            <person name="Jarju S."/>
            <person name="Secka A."/>
            <person name="Antonio M."/>
            <person name="Oren A."/>
            <person name="Chaudhuri R.R."/>
            <person name="La Ragione R."/>
            <person name="Hildebrand F."/>
            <person name="Pallen M.J."/>
        </authorList>
    </citation>
    <scope>NUCLEOTIDE SEQUENCE</scope>
    <source>
        <strain evidence="1">ChiHjej13B12-14962</strain>
    </source>
</reference>
<comment type="caution">
    <text evidence="1">The sequence shown here is derived from an EMBL/GenBank/DDBJ whole genome shotgun (WGS) entry which is preliminary data.</text>
</comment>
<dbReference type="RefSeq" id="WP_303905963.1">
    <property type="nucleotide sequence ID" value="NZ_DYXC01000094.1"/>
</dbReference>
<accession>A0A921FML3</accession>
<dbReference type="EMBL" id="DYXC01000094">
    <property type="protein sequence ID" value="HJF14883.1"/>
    <property type="molecule type" value="Genomic_DNA"/>
</dbReference>
<dbReference type="AlphaFoldDB" id="A0A921FML3"/>
<sequence>MAAYLQITLQVAEANREAAAGVYQQYKQQFLDTIDGATSKELLVRDEDVQVLHGFETPAQAEAYLSTDLFTSDVVGGLSPHLSADPEIRIYQVA</sequence>
<gene>
    <name evidence="1" type="ORF">K8V32_08810</name>
</gene>
<organism evidence="1 2">
    <name type="scientific">Enteractinococcus helveticum</name>
    <dbReference type="NCBI Taxonomy" id="1837282"/>
    <lineage>
        <taxon>Bacteria</taxon>
        <taxon>Bacillati</taxon>
        <taxon>Actinomycetota</taxon>
        <taxon>Actinomycetes</taxon>
        <taxon>Micrococcales</taxon>
        <taxon>Micrococcaceae</taxon>
    </lineage>
</organism>